<dbReference type="PANTHER" id="PTHR43537:SF5">
    <property type="entry name" value="UXU OPERON TRANSCRIPTIONAL REGULATOR"/>
    <property type="match status" value="1"/>
</dbReference>
<dbReference type="Pfam" id="PF00392">
    <property type="entry name" value="GntR"/>
    <property type="match status" value="1"/>
</dbReference>
<dbReference type="InterPro" id="IPR008920">
    <property type="entry name" value="TF_FadR/GntR_C"/>
</dbReference>
<dbReference type="PROSITE" id="PS50949">
    <property type="entry name" value="HTH_GNTR"/>
    <property type="match status" value="1"/>
</dbReference>
<dbReference type="SMART" id="SM00895">
    <property type="entry name" value="FCD"/>
    <property type="match status" value="1"/>
</dbReference>
<evidence type="ECO:0000313" key="6">
    <source>
        <dbReference type="Proteomes" id="UP001597353"/>
    </source>
</evidence>
<dbReference type="Pfam" id="PF07729">
    <property type="entry name" value="FCD"/>
    <property type="match status" value="1"/>
</dbReference>
<evidence type="ECO:0000259" key="4">
    <source>
        <dbReference type="PROSITE" id="PS50949"/>
    </source>
</evidence>
<dbReference type="EMBL" id="JBHUGH010000005">
    <property type="protein sequence ID" value="MFD1912171.1"/>
    <property type="molecule type" value="Genomic_DNA"/>
</dbReference>
<dbReference type="InterPro" id="IPR036390">
    <property type="entry name" value="WH_DNA-bd_sf"/>
</dbReference>
<keyword evidence="2" id="KW-0238">DNA-binding</keyword>
<evidence type="ECO:0000313" key="5">
    <source>
        <dbReference type="EMBL" id="MFD1912171.1"/>
    </source>
</evidence>
<proteinExistence type="predicted"/>
<keyword evidence="3" id="KW-0804">Transcription</keyword>
<dbReference type="PANTHER" id="PTHR43537">
    <property type="entry name" value="TRANSCRIPTIONAL REGULATOR, GNTR FAMILY"/>
    <property type="match status" value="1"/>
</dbReference>
<dbReference type="InterPro" id="IPR011711">
    <property type="entry name" value="GntR_C"/>
</dbReference>
<keyword evidence="6" id="KW-1185">Reference proteome</keyword>
<accession>A0ABW4S3U1</accession>
<dbReference type="InterPro" id="IPR000524">
    <property type="entry name" value="Tscrpt_reg_HTH_GntR"/>
</dbReference>
<protein>
    <submittedName>
        <fullName evidence="5">GntR family transcriptional regulator</fullName>
    </submittedName>
</protein>
<dbReference type="CDD" id="cd07377">
    <property type="entry name" value="WHTH_GntR"/>
    <property type="match status" value="1"/>
</dbReference>
<organism evidence="5 6">
    <name type="scientific">Halodurantibacterium flavum</name>
    <dbReference type="NCBI Taxonomy" id="1382802"/>
    <lineage>
        <taxon>Bacteria</taxon>
        <taxon>Pseudomonadati</taxon>
        <taxon>Pseudomonadota</taxon>
        <taxon>Alphaproteobacteria</taxon>
        <taxon>Rhodobacterales</taxon>
        <taxon>Paracoccaceae</taxon>
        <taxon>Halodurantibacterium</taxon>
    </lineage>
</organism>
<evidence type="ECO:0000256" key="1">
    <source>
        <dbReference type="ARBA" id="ARBA00023015"/>
    </source>
</evidence>
<dbReference type="SMART" id="SM00345">
    <property type="entry name" value="HTH_GNTR"/>
    <property type="match status" value="1"/>
</dbReference>
<feature type="domain" description="HTH gntR-type" evidence="4">
    <location>
        <begin position="16"/>
        <end position="83"/>
    </location>
</feature>
<dbReference type="RefSeq" id="WP_390260582.1">
    <property type="nucleotide sequence ID" value="NZ_JBHUGH010000005.1"/>
</dbReference>
<sequence length="229" mass="25524">MDSKITETAFATASATASAEAIADGIKDHIQRGGYAPGQRLIEIDLAEQFAVGRGRIREAFKTLVGEGYLEFIKNRGVYVRRFSRAEILDMGRVREVLEGLSARLAAEKELSPEERDLLVAHQDRLNEAEAHNDVDRYNTENFQYHATICTIAGNSHVEQSLARVRLPLYRLQLPRSFSNDSMASSNRDHQVITSSILAGKPDAAEAAMRAHVRAGNQHVIRLAEVHFR</sequence>
<name>A0ABW4S3U1_9RHOB</name>
<comment type="caution">
    <text evidence="5">The sequence shown here is derived from an EMBL/GenBank/DDBJ whole genome shotgun (WGS) entry which is preliminary data.</text>
</comment>
<evidence type="ECO:0000256" key="2">
    <source>
        <dbReference type="ARBA" id="ARBA00023125"/>
    </source>
</evidence>
<reference evidence="6" key="1">
    <citation type="journal article" date="2019" name="Int. J. Syst. Evol. Microbiol.">
        <title>The Global Catalogue of Microorganisms (GCM) 10K type strain sequencing project: providing services to taxonomists for standard genome sequencing and annotation.</title>
        <authorList>
            <consortium name="The Broad Institute Genomics Platform"/>
            <consortium name="The Broad Institute Genome Sequencing Center for Infectious Disease"/>
            <person name="Wu L."/>
            <person name="Ma J."/>
        </authorList>
    </citation>
    <scope>NUCLEOTIDE SEQUENCE [LARGE SCALE GENOMIC DNA]</scope>
    <source>
        <strain evidence="6">CGMCC 4.7242</strain>
    </source>
</reference>
<dbReference type="InterPro" id="IPR036388">
    <property type="entry name" value="WH-like_DNA-bd_sf"/>
</dbReference>
<keyword evidence="1" id="KW-0805">Transcription regulation</keyword>
<dbReference type="Gene3D" id="1.20.120.530">
    <property type="entry name" value="GntR ligand-binding domain-like"/>
    <property type="match status" value="1"/>
</dbReference>
<dbReference type="Gene3D" id="1.10.10.10">
    <property type="entry name" value="Winged helix-like DNA-binding domain superfamily/Winged helix DNA-binding domain"/>
    <property type="match status" value="1"/>
</dbReference>
<gene>
    <name evidence="5" type="ORF">ACFSGJ_08080</name>
</gene>
<dbReference type="SUPFAM" id="SSF46785">
    <property type="entry name" value="Winged helix' DNA-binding domain"/>
    <property type="match status" value="1"/>
</dbReference>
<evidence type="ECO:0000256" key="3">
    <source>
        <dbReference type="ARBA" id="ARBA00023163"/>
    </source>
</evidence>
<dbReference type="SUPFAM" id="SSF48008">
    <property type="entry name" value="GntR ligand-binding domain-like"/>
    <property type="match status" value="1"/>
</dbReference>
<dbReference type="Proteomes" id="UP001597353">
    <property type="component" value="Unassembled WGS sequence"/>
</dbReference>